<dbReference type="InterPro" id="IPR021765">
    <property type="entry name" value="UstYa-like"/>
</dbReference>
<evidence type="ECO:0000256" key="1">
    <source>
        <dbReference type="ARBA" id="ARBA00035112"/>
    </source>
</evidence>
<feature type="transmembrane region" description="Helical" evidence="3">
    <location>
        <begin position="73"/>
        <end position="93"/>
    </location>
</feature>
<evidence type="ECO:0000313" key="5">
    <source>
        <dbReference type="Proteomes" id="UP000237481"/>
    </source>
</evidence>
<comment type="caution">
    <text evidence="4">The sequence shown here is derived from an EMBL/GenBank/DDBJ whole genome shotgun (WGS) entry which is preliminary data.</text>
</comment>
<comment type="similarity">
    <text evidence="1">Belongs to the ustYa family.</text>
</comment>
<dbReference type="GO" id="GO:0043386">
    <property type="term" value="P:mycotoxin biosynthetic process"/>
    <property type="evidence" value="ECO:0007669"/>
    <property type="project" value="InterPro"/>
</dbReference>
<gene>
    <name evidence="4" type="ORF">TPAR_07844</name>
</gene>
<dbReference type="PANTHER" id="PTHR33365">
    <property type="entry name" value="YALI0B05434P"/>
    <property type="match status" value="1"/>
</dbReference>
<dbReference type="PANTHER" id="PTHR33365:SF7">
    <property type="entry name" value="TAT PATHWAY SIGNAL SEQUENCE"/>
    <property type="match status" value="1"/>
</dbReference>
<dbReference type="Proteomes" id="UP000237481">
    <property type="component" value="Unassembled WGS sequence"/>
</dbReference>
<protein>
    <recommendedName>
        <fullName evidence="6">Tat pathway signal sequence</fullName>
    </recommendedName>
</protein>
<name>A0A2S4KP43_9HYPO</name>
<proteinExistence type="inferred from homology"/>
<dbReference type="Pfam" id="PF11807">
    <property type="entry name" value="UstYa"/>
    <property type="match status" value="1"/>
</dbReference>
<dbReference type="EMBL" id="PKSG01000940">
    <property type="protein sequence ID" value="POR31948.1"/>
    <property type="molecule type" value="Genomic_DNA"/>
</dbReference>
<evidence type="ECO:0000256" key="2">
    <source>
        <dbReference type="SAM" id="MobiDB-lite"/>
    </source>
</evidence>
<dbReference type="STRING" id="94208.A0A2S4KP43"/>
<dbReference type="OrthoDB" id="3687641at2759"/>
<accession>A0A2S4KP43</accession>
<feature type="region of interest" description="Disordered" evidence="2">
    <location>
        <begin position="36"/>
        <end position="63"/>
    </location>
</feature>
<keyword evidence="5" id="KW-1185">Reference proteome</keyword>
<evidence type="ECO:0008006" key="6">
    <source>
        <dbReference type="Google" id="ProtNLM"/>
    </source>
</evidence>
<keyword evidence="3" id="KW-1133">Transmembrane helix</keyword>
<keyword evidence="3" id="KW-0812">Transmembrane</keyword>
<evidence type="ECO:0000313" key="4">
    <source>
        <dbReference type="EMBL" id="POR31948.1"/>
    </source>
</evidence>
<evidence type="ECO:0000256" key="3">
    <source>
        <dbReference type="SAM" id="Phobius"/>
    </source>
</evidence>
<organism evidence="4 5">
    <name type="scientific">Tolypocladium paradoxum</name>
    <dbReference type="NCBI Taxonomy" id="94208"/>
    <lineage>
        <taxon>Eukaryota</taxon>
        <taxon>Fungi</taxon>
        <taxon>Dikarya</taxon>
        <taxon>Ascomycota</taxon>
        <taxon>Pezizomycotina</taxon>
        <taxon>Sordariomycetes</taxon>
        <taxon>Hypocreomycetidae</taxon>
        <taxon>Hypocreales</taxon>
        <taxon>Ophiocordycipitaceae</taxon>
        <taxon>Tolypocladium</taxon>
    </lineage>
</organism>
<sequence>MAPKHGLGQRFPWFTFRVKTESSSLPRGLRAFWDRASSDSDSDSGDRLLEKRGQDGEHDGRLRPQEPLWRNRWFLASHGAMLAIYLFVLALVARGKDSSARSYGMPYSPAVDVVMYEDTRFTLEDRVTDRGIYSGKPSAKLDKAWHDLLNDQNIEIEPEYIRHYGREDTAVAVPGSSGFIGTLNVYHELHCLKRIHQYMYRDHYFPNLSTHQIEINRLHNDFLRQSAMCHGDIGLITYGWNSRSLQPVASATSHQCINWDRLVRWTKARSVDMMKPGWLIHPTKGPAYPEGESDKLGVDDAVE</sequence>
<dbReference type="AlphaFoldDB" id="A0A2S4KP43"/>
<reference evidence="4 5" key="1">
    <citation type="submission" date="2018-01" db="EMBL/GenBank/DDBJ databases">
        <title>Harnessing the power of phylogenomics to disentangle the directionality and signatures of interkingdom host jumping in the parasitic fungal genus Tolypocladium.</title>
        <authorList>
            <person name="Quandt C.A."/>
            <person name="Patterson W."/>
            <person name="Spatafora J.W."/>
        </authorList>
    </citation>
    <scope>NUCLEOTIDE SEQUENCE [LARGE SCALE GENOMIC DNA]</scope>
    <source>
        <strain evidence="4 5">NRBC 100945</strain>
    </source>
</reference>
<keyword evidence="3" id="KW-0472">Membrane</keyword>